<reference evidence="4" key="1">
    <citation type="journal article" date="2019" name="Int. J. Syst. Evol. Microbiol.">
        <title>The Global Catalogue of Microorganisms (GCM) 10K type strain sequencing project: providing services to taxonomists for standard genome sequencing and annotation.</title>
        <authorList>
            <consortium name="The Broad Institute Genomics Platform"/>
            <consortium name="The Broad Institute Genome Sequencing Center for Infectious Disease"/>
            <person name="Wu L."/>
            <person name="Ma J."/>
        </authorList>
    </citation>
    <scope>NUCLEOTIDE SEQUENCE [LARGE SCALE GENOMIC DNA]</scope>
    <source>
        <strain evidence="4">CGMCC 1.15180</strain>
    </source>
</reference>
<feature type="non-terminal residue" evidence="3">
    <location>
        <position position="1"/>
    </location>
</feature>
<dbReference type="InterPro" id="IPR013783">
    <property type="entry name" value="Ig-like_fold"/>
</dbReference>
<gene>
    <name evidence="3" type="ORF">ACFSKL_13290</name>
</gene>
<proteinExistence type="predicted"/>
<organism evidence="3 4">
    <name type="scientific">Belliella marina</name>
    <dbReference type="NCBI Taxonomy" id="1644146"/>
    <lineage>
        <taxon>Bacteria</taxon>
        <taxon>Pseudomonadati</taxon>
        <taxon>Bacteroidota</taxon>
        <taxon>Cytophagia</taxon>
        <taxon>Cytophagales</taxon>
        <taxon>Cyclobacteriaceae</taxon>
        <taxon>Belliella</taxon>
    </lineage>
</organism>
<dbReference type="InterPro" id="IPR047589">
    <property type="entry name" value="DUF11_rpt"/>
</dbReference>
<dbReference type="Pfam" id="PF24346">
    <property type="entry name" value="DUF7507"/>
    <property type="match status" value="2"/>
</dbReference>
<evidence type="ECO:0000256" key="1">
    <source>
        <dbReference type="SAM" id="MobiDB-lite"/>
    </source>
</evidence>
<keyword evidence="4" id="KW-1185">Reference proteome</keyword>
<dbReference type="EMBL" id="JBHUHR010000038">
    <property type="protein sequence ID" value="MFD2035771.1"/>
    <property type="molecule type" value="Genomic_DNA"/>
</dbReference>
<protein>
    <recommendedName>
        <fullName evidence="2">DUF7507 domain-containing protein</fullName>
    </recommendedName>
</protein>
<feature type="region of interest" description="Disordered" evidence="1">
    <location>
        <begin position="90"/>
        <end position="109"/>
    </location>
</feature>
<feature type="non-terminal residue" evidence="3">
    <location>
        <position position="236"/>
    </location>
</feature>
<dbReference type="InterPro" id="IPR055354">
    <property type="entry name" value="DUF7507"/>
</dbReference>
<name>A0ABW4VQ04_9BACT</name>
<dbReference type="PANTHER" id="PTHR34819">
    <property type="entry name" value="LARGE CYSTEINE-RICH PERIPLASMIC PROTEIN OMCB"/>
    <property type="match status" value="1"/>
</dbReference>
<sequence length="236" mass="24216">PVDQNSGIALSKTADKSEVSAAGEVITYTLTVTNTGNTTLTEVMVSDPKLGVEENVGTLSPGESKSVTASYTVTQEDMDGGSILNAASVQGEDPNGETPGDEDELETPVDQNSGIALSKTADKSEVSAAGEVITYTLTVTNTGNTTLTEVMVSDPKLGVEENVGTLSPGESKSVTASYTVTQEDMDGGSILNAASVQGEDPNGETPGDEDELETPVDQNSSISLSKTADRSEVSEA</sequence>
<evidence type="ECO:0000259" key="2">
    <source>
        <dbReference type="Pfam" id="PF24346"/>
    </source>
</evidence>
<comment type="caution">
    <text evidence="3">The sequence shown here is derived from an EMBL/GenBank/DDBJ whole genome shotgun (WGS) entry which is preliminary data.</text>
</comment>
<feature type="compositionally biased region" description="Polar residues" evidence="1">
    <location>
        <begin position="216"/>
        <end position="226"/>
    </location>
</feature>
<feature type="region of interest" description="Disordered" evidence="1">
    <location>
        <begin position="183"/>
        <end position="236"/>
    </location>
</feature>
<accession>A0ABW4VQ04</accession>
<dbReference type="InterPro" id="IPR051172">
    <property type="entry name" value="Chlamydia_OmcB"/>
</dbReference>
<dbReference type="PANTHER" id="PTHR34819:SF3">
    <property type="entry name" value="CELL SURFACE PROTEIN"/>
    <property type="match status" value="1"/>
</dbReference>
<dbReference type="Gene3D" id="2.60.40.10">
    <property type="entry name" value="Immunoglobulins"/>
    <property type="match status" value="2"/>
</dbReference>
<evidence type="ECO:0000313" key="4">
    <source>
        <dbReference type="Proteomes" id="UP001597361"/>
    </source>
</evidence>
<dbReference type="Proteomes" id="UP001597361">
    <property type="component" value="Unassembled WGS sequence"/>
</dbReference>
<evidence type="ECO:0000313" key="3">
    <source>
        <dbReference type="EMBL" id="MFD2035771.1"/>
    </source>
</evidence>
<feature type="domain" description="DUF7507" evidence="2">
    <location>
        <begin position="7"/>
        <end position="99"/>
    </location>
</feature>
<dbReference type="NCBIfam" id="TIGR01451">
    <property type="entry name" value="B_ant_repeat"/>
    <property type="match status" value="2"/>
</dbReference>
<feature type="compositionally biased region" description="Basic and acidic residues" evidence="1">
    <location>
        <begin position="227"/>
        <end position="236"/>
    </location>
</feature>
<feature type="domain" description="DUF7507" evidence="2">
    <location>
        <begin position="114"/>
        <end position="206"/>
    </location>
</feature>